<dbReference type="Pfam" id="PF00929">
    <property type="entry name" value="RNase_T"/>
    <property type="match status" value="1"/>
</dbReference>
<dbReference type="InterPro" id="IPR012337">
    <property type="entry name" value="RNaseH-like_sf"/>
</dbReference>
<gene>
    <name evidence="2" type="ORF">GCM10023093_24050</name>
</gene>
<keyword evidence="3" id="KW-1185">Reference proteome</keyword>
<protein>
    <submittedName>
        <fullName evidence="2">3'-5' exonuclease</fullName>
    </submittedName>
</protein>
<keyword evidence="2" id="KW-0269">Exonuclease</keyword>
<name>A0ABP8NIC5_9BACT</name>
<dbReference type="Gene3D" id="3.30.420.10">
    <property type="entry name" value="Ribonuclease H-like superfamily/Ribonuclease H"/>
    <property type="match status" value="1"/>
</dbReference>
<dbReference type="SUPFAM" id="SSF53098">
    <property type="entry name" value="Ribonuclease H-like"/>
    <property type="match status" value="1"/>
</dbReference>
<dbReference type="SMART" id="SM00479">
    <property type="entry name" value="EXOIII"/>
    <property type="match status" value="1"/>
</dbReference>
<proteinExistence type="predicted"/>
<dbReference type="InterPro" id="IPR036397">
    <property type="entry name" value="RNaseH_sf"/>
</dbReference>
<comment type="caution">
    <text evidence="2">The sequence shown here is derived from an EMBL/GenBank/DDBJ whole genome shotgun (WGS) entry which is preliminary data.</text>
</comment>
<dbReference type="Proteomes" id="UP001500067">
    <property type="component" value="Unassembled WGS sequence"/>
</dbReference>
<dbReference type="RefSeq" id="WP_345083529.1">
    <property type="nucleotide sequence ID" value="NZ_BAABFA010000018.1"/>
</dbReference>
<dbReference type="PANTHER" id="PTHR30231:SF41">
    <property type="entry name" value="DNA POLYMERASE III SUBUNIT EPSILON"/>
    <property type="match status" value="1"/>
</dbReference>
<keyword evidence="2" id="KW-0540">Nuclease</keyword>
<dbReference type="InterPro" id="IPR046768">
    <property type="entry name" value="ExoX-like_C"/>
</dbReference>
<dbReference type="InterPro" id="IPR013520">
    <property type="entry name" value="Ribonucl_H"/>
</dbReference>
<dbReference type="PANTHER" id="PTHR30231">
    <property type="entry name" value="DNA POLYMERASE III SUBUNIT EPSILON"/>
    <property type="match status" value="1"/>
</dbReference>
<dbReference type="Pfam" id="PF20600">
    <property type="entry name" value="ExoX-like_C"/>
    <property type="match status" value="1"/>
</dbReference>
<sequence length="261" mass="30107">MPKLTLKRPIIFFDLETTGTDHAKDRIVELALIKIAPDGKRDRFVKRVNPGIPIPAETTAIHGITDEDVKNCPTFRQIAHTLFDWMRGCDLGGYNSSKFDLPLLAEEFLRCDINVDFTERHMIDVQQIFFKMEARTLSAAYSFYCSKELTNAHSAEADIEATIEVLEAQLERYQQLGADVPALHKFTTNEEYVDYARRIVMKDGHPVFNFGKHKGRRVEDVFTEEPQYYDWMMQADFALHTKQKISEILNRMKLGRSGLKV</sequence>
<organism evidence="2 3">
    <name type="scientific">Nemorincola caseinilytica</name>
    <dbReference type="NCBI Taxonomy" id="2054315"/>
    <lineage>
        <taxon>Bacteria</taxon>
        <taxon>Pseudomonadati</taxon>
        <taxon>Bacteroidota</taxon>
        <taxon>Chitinophagia</taxon>
        <taxon>Chitinophagales</taxon>
        <taxon>Chitinophagaceae</taxon>
        <taxon>Nemorincola</taxon>
    </lineage>
</organism>
<dbReference type="GO" id="GO:0004527">
    <property type="term" value="F:exonuclease activity"/>
    <property type="evidence" value="ECO:0007669"/>
    <property type="project" value="UniProtKB-KW"/>
</dbReference>
<reference evidence="3" key="1">
    <citation type="journal article" date="2019" name="Int. J. Syst. Evol. Microbiol.">
        <title>The Global Catalogue of Microorganisms (GCM) 10K type strain sequencing project: providing services to taxonomists for standard genome sequencing and annotation.</title>
        <authorList>
            <consortium name="The Broad Institute Genomics Platform"/>
            <consortium name="The Broad Institute Genome Sequencing Center for Infectious Disease"/>
            <person name="Wu L."/>
            <person name="Ma J."/>
        </authorList>
    </citation>
    <scope>NUCLEOTIDE SEQUENCE [LARGE SCALE GENOMIC DNA]</scope>
    <source>
        <strain evidence="3">JCM 32105</strain>
    </source>
</reference>
<dbReference type="EMBL" id="BAABFA010000018">
    <property type="protein sequence ID" value="GAA4467739.1"/>
    <property type="molecule type" value="Genomic_DNA"/>
</dbReference>
<keyword evidence="2" id="KW-0378">Hydrolase</keyword>
<accession>A0ABP8NIC5</accession>
<evidence type="ECO:0000313" key="2">
    <source>
        <dbReference type="EMBL" id="GAA4467739.1"/>
    </source>
</evidence>
<dbReference type="CDD" id="cd06127">
    <property type="entry name" value="DEDDh"/>
    <property type="match status" value="1"/>
</dbReference>
<feature type="domain" description="Exonuclease" evidence="1">
    <location>
        <begin position="9"/>
        <end position="175"/>
    </location>
</feature>
<evidence type="ECO:0000259" key="1">
    <source>
        <dbReference type="SMART" id="SM00479"/>
    </source>
</evidence>
<evidence type="ECO:0000313" key="3">
    <source>
        <dbReference type="Proteomes" id="UP001500067"/>
    </source>
</evidence>